<reference evidence="6" key="1">
    <citation type="submission" date="2021-03" db="EMBL/GenBank/DDBJ databases">
        <authorList>
            <person name="Bekaert M."/>
        </authorList>
    </citation>
    <scope>NUCLEOTIDE SEQUENCE</scope>
</reference>
<feature type="transmembrane region" description="Helical" evidence="5">
    <location>
        <begin position="162"/>
        <end position="183"/>
    </location>
</feature>
<protein>
    <submittedName>
        <fullName evidence="6">Uncharacterized protein</fullName>
    </submittedName>
</protein>
<gene>
    <name evidence="6" type="ORF">MEDL_27751</name>
</gene>
<proteinExistence type="predicted"/>
<dbReference type="InterPro" id="IPR019372">
    <property type="entry name" value="LHFPL"/>
</dbReference>
<keyword evidence="7" id="KW-1185">Reference proteome</keyword>
<accession>A0A8S3S6P0</accession>
<dbReference type="OrthoDB" id="5975578at2759"/>
<evidence type="ECO:0000256" key="1">
    <source>
        <dbReference type="ARBA" id="ARBA00004141"/>
    </source>
</evidence>
<feature type="transmembrane region" description="Helical" evidence="5">
    <location>
        <begin position="7"/>
        <end position="31"/>
    </location>
</feature>
<dbReference type="Pfam" id="PF10242">
    <property type="entry name" value="L_HMGIC_fpl"/>
    <property type="match status" value="1"/>
</dbReference>
<dbReference type="PANTHER" id="PTHR12489">
    <property type="entry name" value="LIPOMA HMGIC FUSION PARTNER-LIKE PROTEIN"/>
    <property type="match status" value="1"/>
</dbReference>
<comment type="subcellular location">
    <subcellularLocation>
        <location evidence="1">Membrane</location>
        <topology evidence="1">Multi-pass membrane protein</topology>
    </subcellularLocation>
</comment>
<keyword evidence="2 5" id="KW-0812">Transmembrane</keyword>
<evidence type="ECO:0000256" key="3">
    <source>
        <dbReference type="ARBA" id="ARBA00022989"/>
    </source>
</evidence>
<evidence type="ECO:0000313" key="6">
    <source>
        <dbReference type="EMBL" id="CAG2213858.1"/>
    </source>
</evidence>
<dbReference type="GO" id="GO:0016020">
    <property type="term" value="C:membrane"/>
    <property type="evidence" value="ECO:0007669"/>
    <property type="project" value="UniProtKB-SubCell"/>
</dbReference>
<dbReference type="Proteomes" id="UP000683360">
    <property type="component" value="Unassembled WGS sequence"/>
</dbReference>
<dbReference type="PANTHER" id="PTHR12489:SF22">
    <property type="entry name" value="SI:DKEY-35M8.1"/>
    <property type="match status" value="1"/>
</dbReference>
<keyword evidence="4 5" id="KW-0472">Membrane</keyword>
<keyword evidence="3 5" id="KW-1133">Transmembrane helix</keyword>
<evidence type="ECO:0000256" key="5">
    <source>
        <dbReference type="SAM" id="Phobius"/>
    </source>
</evidence>
<dbReference type="AlphaFoldDB" id="A0A8S3S6P0"/>
<evidence type="ECO:0000313" key="7">
    <source>
        <dbReference type="Proteomes" id="UP000683360"/>
    </source>
</evidence>
<feature type="transmembrane region" description="Helical" evidence="5">
    <location>
        <begin position="115"/>
        <end position="142"/>
    </location>
</feature>
<name>A0A8S3S6P0_MYTED</name>
<sequence length="197" mass="22317">MNKLVYSIWILLTIAITILTIFCIFNPAWYIHNNHIHSFGLTVFCEGLSTEDQQIQSRCQTYGGTFGLANIPSGAWQASFLLISTGAFSFGVTVILGILIHCIRERYVYSISSLVLYLQTSAVLLMISALVTFPVGLSSHYFRYYCGDSASVFYSANCSIGWSYMLAIMSVSLSIFCPVLWCFKEMKWNEFQFKEYV</sequence>
<evidence type="ECO:0000256" key="4">
    <source>
        <dbReference type="ARBA" id="ARBA00023136"/>
    </source>
</evidence>
<feature type="transmembrane region" description="Helical" evidence="5">
    <location>
        <begin position="80"/>
        <end position="103"/>
    </location>
</feature>
<evidence type="ECO:0000256" key="2">
    <source>
        <dbReference type="ARBA" id="ARBA00022692"/>
    </source>
</evidence>
<comment type="caution">
    <text evidence="6">The sequence shown here is derived from an EMBL/GenBank/DDBJ whole genome shotgun (WGS) entry which is preliminary data.</text>
</comment>
<dbReference type="EMBL" id="CAJPWZ010001389">
    <property type="protein sequence ID" value="CAG2213858.1"/>
    <property type="molecule type" value="Genomic_DNA"/>
</dbReference>
<organism evidence="6 7">
    <name type="scientific">Mytilus edulis</name>
    <name type="common">Blue mussel</name>
    <dbReference type="NCBI Taxonomy" id="6550"/>
    <lineage>
        <taxon>Eukaryota</taxon>
        <taxon>Metazoa</taxon>
        <taxon>Spiralia</taxon>
        <taxon>Lophotrochozoa</taxon>
        <taxon>Mollusca</taxon>
        <taxon>Bivalvia</taxon>
        <taxon>Autobranchia</taxon>
        <taxon>Pteriomorphia</taxon>
        <taxon>Mytilida</taxon>
        <taxon>Mytiloidea</taxon>
        <taxon>Mytilidae</taxon>
        <taxon>Mytilinae</taxon>
        <taxon>Mytilus</taxon>
    </lineage>
</organism>